<evidence type="ECO:0000256" key="2">
    <source>
        <dbReference type="ARBA" id="ARBA00023002"/>
    </source>
</evidence>
<name>A0A4T2C5X4_9MICO</name>
<dbReference type="GO" id="GO:0016491">
    <property type="term" value="F:oxidoreductase activity"/>
    <property type="evidence" value="ECO:0007669"/>
    <property type="project" value="UniProtKB-KW"/>
</dbReference>
<dbReference type="InterPro" id="IPR002347">
    <property type="entry name" value="SDR_fam"/>
</dbReference>
<dbReference type="SUPFAM" id="SSF51735">
    <property type="entry name" value="NAD(P)-binding Rossmann-fold domains"/>
    <property type="match status" value="1"/>
</dbReference>
<gene>
    <name evidence="5" type="ORF">D4765_07675</name>
</gene>
<comment type="caution">
    <text evidence="5">The sequence shown here is derived from an EMBL/GenBank/DDBJ whole genome shotgun (WGS) entry which is preliminary data.</text>
</comment>
<dbReference type="PRINTS" id="PR00080">
    <property type="entry name" value="SDRFAMILY"/>
</dbReference>
<dbReference type="Proteomes" id="UP000306192">
    <property type="component" value="Unassembled WGS sequence"/>
</dbReference>
<dbReference type="Pfam" id="PF00106">
    <property type="entry name" value="adh_short"/>
    <property type="match status" value="1"/>
</dbReference>
<keyword evidence="6" id="KW-1185">Reference proteome</keyword>
<dbReference type="RefSeq" id="WP_136641701.1">
    <property type="nucleotide sequence ID" value="NZ_QYRT01000011.1"/>
</dbReference>
<dbReference type="OrthoDB" id="4577644at2"/>
<dbReference type="PANTHER" id="PTHR24320:SF148">
    <property type="entry name" value="NAD(P)-BINDING ROSSMANN-FOLD SUPERFAMILY PROTEIN"/>
    <property type="match status" value="1"/>
</dbReference>
<dbReference type="InterPro" id="IPR036291">
    <property type="entry name" value="NAD(P)-bd_dom_sf"/>
</dbReference>
<sequence length="326" mass="34066">MTDRIITPFGAESTASDVIAGIDLTGKRVIVTGGSSGLGRETSRALASAGALVTLAVRNVEAARAVADSVSASTGTQVEVRELDLSDQHSVSRFVAGWVGPLDILVNNAGVMALPELRQSADRWEMQFATNHLGHFALASGLHRGLAAAGNARVVSVSSVGHIDGKIDFDDLMFERRPYNEWAAYGQSKTANILFAVEASKRWAADGITANALNPGRIPTTGLMRHLPSTPPSVAPGIASSTGVSMKTIEQGAATTVFLASSPLLDGIGGRYFEDCNEAVALVPGVRRGFADYALDPAEAARLWAASDALIADRLVRSVAPSADSR</sequence>
<dbReference type="AlphaFoldDB" id="A0A4T2C5X4"/>
<dbReference type="Gene3D" id="3.40.50.720">
    <property type="entry name" value="NAD(P)-binding Rossmann-like Domain"/>
    <property type="match status" value="1"/>
</dbReference>
<evidence type="ECO:0000256" key="1">
    <source>
        <dbReference type="ARBA" id="ARBA00006484"/>
    </source>
</evidence>
<comment type="similarity">
    <text evidence="1 4">Belongs to the short-chain dehydrogenases/reductases (SDR) family.</text>
</comment>
<dbReference type="FunFam" id="3.40.50.720:FF:000594">
    <property type="entry name" value="Short-chain oxidoreductase"/>
    <property type="match status" value="1"/>
</dbReference>
<evidence type="ECO:0000256" key="4">
    <source>
        <dbReference type="RuleBase" id="RU000363"/>
    </source>
</evidence>
<reference evidence="5 6" key="1">
    <citation type="journal article" date="2019" name="Microorganisms">
        <title>Systematic Affiliation and Genome Analysis of Subtercola vilae DB165(T) with Particular Emphasis on Cold Adaptation of an Isolate from a High-Altitude Cold Volcano Lake.</title>
        <authorList>
            <person name="Villalobos A.S."/>
            <person name="Wiese J."/>
            <person name="Imhoff J.F."/>
            <person name="Dorador C."/>
            <person name="Keller A."/>
            <person name="Hentschel U."/>
        </authorList>
    </citation>
    <scope>NUCLEOTIDE SEQUENCE [LARGE SCALE GENOMIC DNA]</scope>
    <source>
        <strain evidence="5 6">DB165</strain>
    </source>
</reference>
<dbReference type="CDD" id="cd05327">
    <property type="entry name" value="retinol-DH_like_SDR_c_like"/>
    <property type="match status" value="1"/>
</dbReference>
<evidence type="ECO:0000313" key="5">
    <source>
        <dbReference type="EMBL" id="TIH37658.1"/>
    </source>
</evidence>
<dbReference type="PRINTS" id="PR00081">
    <property type="entry name" value="GDHRDH"/>
</dbReference>
<dbReference type="PANTHER" id="PTHR24320">
    <property type="entry name" value="RETINOL DEHYDROGENASE"/>
    <property type="match status" value="1"/>
</dbReference>
<accession>A0A4T2C5X4</accession>
<proteinExistence type="inferred from homology"/>
<organism evidence="5 6">
    <name type="scientific">Subtercola vilae</name>
    <dbReference type="NCBI Taxonomy" id="2056433"/>
    <lineage>
        <taxon>Bacteria</taxon>
        <taxon>Bacillati</taxon>
        <taxon>Actinomycetota</taxon>
        <taxon>Actinomycetes</taxon>
        <taxon>Micrococcales</taxon>
        <taxon>Microbacteriaceae</taxon>
        <taxon>Subtercola</taxon>
    </lineage>
</organism>
<evidence type="ECO:0000313" key="6">
    <source>
        <dbReference type="Proteomes" id="UP000306192"/>
    </source>
</evidence>
<keyword evidence="2" id="KW-0560">Oxidoreductase</keyword>
<evidence type="ECO:0000256" key="3">
    <source>
        <dbReference type="ARBA" id="ARBA00071493"/>
    </source>
</evidence>
<protein>
    <recommendedName>
        <fullName evidence="3">Probable oxidoreductase</fullName>
    </recommendedName>
</protein>
<dbReference type="EMBL" id="QYRT01000011">
    <property type="protein sequence ID" value="TIH37658.1"/>
    <property type="molecule type" value="Genomic_DNA"/>
</dbReference>